<dbReference type="SUPFAM" id="SSF47473">
    <property type="entry name" value="EF-hand"/>
    <property type="match status" value="1"/>
</dbReference>
<dbReference type="GO" id="GO:0032588">
    <property type="term" value="C:trans-Golgi network membrane"/>
    <property type="evidence" value="ECO:0007669"/>
    <property type="project" value="TreeGrafter"/>
</dbReference>
<organism evidence="4 5">
    <name type="scientific">Buteo japonicus</name>
    <dbReference type="NCBI Taxonomy" id="224669"/>
    <lineage>
        <taxon>Eukaryota</taxon>
        <taxon>Metazoa</taxon>
        <taxon>Chordata</taxon>
        <taxon>Craniata</taxon>
        <taxon>Vertebrata</taxon>
        <taxon>Euteleostomi</taxon>
        <taxon>Archelosauria</taxon>
        <taxon>Archosauria</taxon>
        <taxon>Dinosauria</taxon>
        <taxon>Saurischia</taxon>
        <taxon>Theropoda</taxon>
        <taxon>Coelurosauria</taxon>
        <taxon>Aves</taxon>
        <taxon>Neognathae</taxon>
        <taxon>Neoaves</taxon>
        <taxon>Telluraves</taxon>
        <taxon>Accipitrimorphae</taxon>
        <taxon>Accipitriformes</taxon>
        <taxon>Accipitridae</taxon>
        <taxon>Accipitrinae</taxon>
        <taxon>Buteo</taxon>
    </lineage>
</organism>
<protein>
    <recommendedName>
        <fullName evidence="3">EF-hand domain-containing protein</fullName>
    </recommendedName>
</protein>
<feature type="domain" description="EF-hand" evidence="3">
    <location>
        <begin position="45"/>
        <end position="80"/>
    </location>
</feature>
<keyword evidence="5" id="KW-1185">Reference proteome</keyword>
<dbReference type="Proteomes" id="UP000694555">
    <property type="component" value="Unplaced"/>
</dbReference>
<dbReference type="InterPro" id="IPR011992">
    <property type="entry name" value="EF-hand-dom_pair"/>
</dbReference>
<proteinExistence type="predicted"/>
<evidence type="ECO:0000313" key="5">
    <source>
        <dbReference type="Proteomes" id="UP000694555"/>
    </source>
</evidence>
<reference evidence="4" key="1">
    <citation type="submission" date="2025-08" db="UniProtKB">
        <authorList>
            <consortium name="Ensembl"/>
        </authorList>
    </citation>
    <scope>IDENTIFICATION</scope>
</reference>
<dbReference type="InterPro" id="IPR002048">
    <property type="entry name" value="EF_hand_dom"/>
</dbReference>
<feature type="compositionally biased region" description="Acidic residues" evidence="2">
    <location>
        <begin position="129"/>
        <end position="140"/>
    </location>
</feature>
<reference evidence="4" key="2">
    <citation type="submission" date="2025-09" db="UniProtKB">
        <authorList>
            <consortium name="Ensembl"/>
        </authorList>
    </citation>
    <scope>IDENTIFICATION</scope>
</reference>
<dbReference type="PANTHER" id="PTHR46311">
    <property type="entry name" value="CALCIUM-BINDING PROTEIN 8-RELATED"/>
    <property type="match status" value="1"/>
</dbReference>
<dbReference type="PANTHER" id="PTHR46311:SF3">
    <property type="entry name" value="CALCIUM-BINDING PROTEIN 8"/>
    <property type="match status" value="1"/>
</dbReference>
<sequence length="159" mass="17857">MENQKGALLGYVRWEGEAEGDEENGVAPGASPSNQMSKLEDVQVEMLEKARELFQLCDKDEKGFITKVDMQRLQSELPLTLEQLETVFDSLEQNNNGYLTPVEFSVGLGKNCTEAEEGKSPPETFESGWSDDLDPTDDDEEKRFCSMMEQLGAAQMFEE</sequence>
<evidence type="ECO:0000256" key="1">
    <source>
        <dbReference type="ARBA" id="ARBA00022737"/>
    </source>
</evidence>
<dbReference type="GO" id="GO:0005509">
    <property type="term" value="F:calcium ion binding"/>
    <property type="evidence" value="ECO:0007669"/>
    <property type="project" value="InterPro"/>
</dbReference>
<accession>A0A8C0C5E0</accession>
<dbReference type="Pfam" id="PF13499">
    <property type="entry name" value="EF-hand_7"/>
    <property type="match status" value="1"/>
</dbReference>
<name>A0A8C0C5E0_9AVES</name>
<dbReference type="AlphaFoldDB" id="A0A8C0C5E0"/>
<feature type="region of interest" description="Disordered" evidence="2">
    <location>
        <begin position="112"/>
        <end position="141"/>
    </location>
</feature>
<dbReference type="Ensembl" id="ENSBJAT00000026499.1">
    <property type="protein sequence ID" value="ENSBJAP00000025798.1"/>
    <property type="gene ID" value="ENSBJAG00000016406.1"/>
</dbReference>
<dbReference type="PROSITE" id="PS50222">
    <property type="entry name" value="EF_HAND_2"/>
    <property type="match status" value="1"/>
</dbReference>
<dbReference type="Gene3D" id="1.10.238.10">
    <property type="entry name" value="EF-hand"/>
    <property type="match status" value="1"/>
</dbReference>
<feature type="region of interest" description="Disordered" evidence="2">
    <location>
        <begin position="1"/>
        <end position="37"/>
    </location>
</feature>
<dbReference type="InterPro" id="IPR051111">
    <property type="entry name" value="Ca-binding_regulatory"/>
</dbReference>
<evidence type="ECO:0000259" key="3">
    <source>
        <dbReference type="PROSITE" id="PS50222"/>
    </source>
</evidence>
<keyword evidence="1" id="KW-0677">Repeat</keyword>
<evidence type="ECO:0000313" key="4">
    <source>
        <dbReference type="Ensembl" id="ENSBJAP00000025798.1"/>
    </source>
</evidence>
<evidence type="ECO:0000256" key="2">
    <source>
        <dbReference type="SAM" id="MobiDB-lite"/>
    </source>
</evidence>